<proteinExistence type="predicted"/>
<feature type="domain" description="PRELI/MSF1" evidence="1">
    <location>
        <begin position="14"/>
        <end position="185"/>
    </location>
</feature>
<gene>
    <name evidence="2" type="ORF">CVLEPA_LOCUS30470</name>
</gene>
<dbReference type="InterPro" id="IPR037365">
    <property type="entry name" value="Slowmo/Ups"/>
</dbReference>
<reference evidence="2 3" key="1">
    <citation type="submission" date="2024-02" db="EMBL/GenBank/DDBJ databases">
        <authorList>
            <person name="Daric V."/>
            <person name="Darras S."/>
        </authorList>
    </citation>
    <scope>NUCLEOTIDE SEQUENCE [LARGE SCALE GENOMIC DNA]</scope>
</reference>
<comment type="caution">
    <text evidence="2">The sequence shown here is derived from an EMBL/GenBank/DDBJ whole genome shotgun (WGS) entry which is preliminary data.</text>
</comment>
<protein>
    <recommendedName>
        <fullName evidence="1">PRELI/MSF1 domain-containing protein</fullName>
    </recommendedName>
</protein>
<dbReference type="PROSITE" id="PS50904">
    <property type="entry name" value="PRELI_MSF1"/>
    <property type="match status" value="1"/>
</dbReference>
<keyword evidence="3" id="KW-1185">Reference proteome</keyword>
<evidence type="ECO:0000313" key="2">
    <source>
        <dbReference type="EMBL" id="CAK8697205.1"/>
    </source>
</evidence>
<organism evidence="2 3">
    <name type="scientific">Clavelina lepadiformis</name>
    <name type="common">Light-bulb sea squirt</name>
    <name type="synonym">Ascidia lepadiformis</name>
    <dbReference type="NCBI Taxonomy" id="159417"/>
    <lineage>
        <taxon>Eukaryota</taxon>
        <taxon>Metazoa</taxon>
        <taxon>Chordata</taxon>
        <taxon>Tunicata</taxon>
        <taxon>Ascidiacea</taxon>
        <taxon>Aplousobranchia</taxon>
        <taxon>Clavelinidae</taxon>
        <taxon>Clavelina</taxon>
    </lineage>
</organism>
<dbReference type="PANTHER" id="PTHR11158">
    <property type="entry name" value="MSF1/PX19 RELATED"/>
    <property type="match status" value="1"/>
</dbReference>
<evidence type="ECO:0000313" key="3">
    <source>
        <dbReference type="Proteomes" id="UP001642483"/>
    </source>
</evidence>
<dbReference type="InterPro" id="IPR006797">
    <property type="entry name" value="PRELI/MSF1_dom"/>
</dbReference>
<accession>A0ABP0GZN5</accession>
<dbReference type="EMBL" id="CAWYQH010000163">
    <property type="protein sequence ID" value="CAK8697205.1"/>
    <property type="molecule type" value="Genomic_DNA"/>
</dbReference>
<dbReference type="Pfam" id="PF04707">
    <property type="entry name" value="PRELI"/>
    <property type="match status" value="1"/>
</dbReference>
<sequence>MDQNVSTSNANGSSKYGSIIDILECSWINAVTGFWKKYPNQYSQHVLTEDILERKVFPDGKLYTRRLLSKTNPLPQWGVVVFKSHLKQVAHVIEESIVDPAKHVMTVYTWNTTYAHMMEVHERLTITPADITKTTQVFREGWVNSSLTGFRHVLRQFGLTRWKSNARKAFLGYQSVLVQPTTHIGQHTVLGEKALDSLHEVKDKAKKKAIDLAVRANSPSVQS</sequence>
<dbReference type="Proteomes" id="UP001642483">
    <property type="component" value="Unassembled WGS sequence"/>
</dbReference>
<name>A0ABP0GZN5_CLALP</name>
<evidence type="ECO:0000259" key="1">
    <source>
        <dbReference type="PROSITE" id="PS50904"/>
    </source>
</evidence>